<accession>A0ABM1ST61</accession>
<feature type="transmembrane region" description="Helical" evidence="15">
    <location>
        <begin position="112"/>
        <end position="132"/>
    </location>
</feature>
<evidence type="ECO:0000256" key="11">
    <source>
        <dbReference type="ARBA" id="ARBA00031995"/>
    </source>
</evidence>
<evidence type="ECO:0000256" key="4">
    <source>
        <dbReference type="ARBA" id="ARBA00022475"/>
    </source>
</evidence>
<evidence type="ECO:0000256" key="8">
    <source>
        <dbReference type="ARBA" id="ARBA00030106"/>
    </source>
</evidence>
<feature type="transmembrane region" description="Helical" evidence="15">
    <location>
        <begin position="36"/>
        <end position="58"/>
    </location>
</feature>
<gene>
    <name evidence="17" type="primary">LOC106463580</name>
</gene>
<evidence type="ECO:0000256" key="9">
    <source>
        <dbReference type="ARBA" id="ARBA00030298"/>
    </source>
</evidence>
<evidence type="ECO:0000256" key="7">
    <source>
        <dbReference type="ARBA" id="ARBA00023136"/>
    </source>
</evidence>
<evidence type="ECO:0000313" key="16">
    <source>
        <dbReference type="Proteomes" id="UP000694941"/>
    </source>
</evidence>
<sequence length="136" mass="15189">MGQMEWAVWANEQTLASSYILIIGASVGLCGIFDKWGIAVFGLITGIGVLFIEFPRGLNKKGQTKKRRLQECIVLYVSATGPLARNYYVRFCVYMCIMLAVDRVFLPSNALLFHASNIFGWNVFVHGCFHLLDGSC</sequence>
<evidence type="ECO:0000256" key="2">
    <source>
        <dbReference type="ARBA" id="ARBA00010590"/>
    </source>
</evidence>
<keyword evidence="7 15" id="KW-0472">Membrane</keyword>
<dbReference type="PANTHER" id="PTHR15168:SF0">
    <property type="entry name" value="CYTOCHROME B-245 LIGHT CHAIN"/>
    <property type="match status" value="1"/>
</dbReference>
<evidence type="ECO:0000256" key="15">
    <source>
        <dbReference type="SAM" id="Phobius"/>
    </source>
</evidence>
<proteinExistence type="inferred from homology"/>
<dbReference type="RefSeq" id="XP_022246817.1">
    <property type="nucleotide sequence ID" value="XM_022391109.1"/>
</dbReference>
<dbReference type="Pfam" id="PF05038">
    <property type="entry name" value="Cytochrom_B558a"/>
    <property type="match status" value="1"/>
</dbReference>
<keyword evidence="16" id="KW-1185">Reference proteome</keyword>
<evidence type="ECO:0000313" key="17">
    <source>
        <dbReference type="RefSeq" id="XP_022246817.1"/>
    </source>
</evidence>
<keyword evidence="5 15" id="KW-0812">Transmembrane</keyword>
<dbReference type="Proteomes" id="UP000694941">
    <property type="component" value="Unplaced"/>
</dbReference>
<evidence type="ECO:0000256" key="6">
    <source>
        <dbReference type="ARBA" id="ARBA00022989"/>
    </source>
</evidence>
<keyword evidence="4" id="KW-1003">Cell membrane</keyword>
<comment type="subcellular location">
    <subcellularLocation>
        <location evidence="1">Cell membrane</location>
    </subcellularLocation>
</comment>
<evidence type="ECO:0000256" key="12">
    <source>
        <dbReference type="ARBA" id="ARBA00032067"/>
    </source>
</evidence>
<evidence type="ECO:0000256" key="3">
    <source>
        <dbReference type="ARBA" id="ARBA00017733"/>
    </source>
</evidence>
<comment type="subunit">
    <text evidence="14">Component of the phagocyte NADPH oxidase core complex/cytochrome b558 complex, composed of CYBB (heavy chain (beta)) and CYBA (light chain (alpha)). Component of the phagocyte NADPH oxidase complex composed of an obligatory core heterodimer formed by the membrane proteins CYBA and CYBB and the cytosolic regulatory subunits NCF1/p47-phox, NCF2/p67-phox, NCF4/p40-phox and the small GTPase RAC1 or RAC2. Interacts with NCF1 (via SH3 domain). Interacts with SH3PXD2A. Interacts with DUOX1, DUOX2 and TPO. Interacts with NOX4; this interaction mediates superoxide generation. Interacts with calprotectin (S100A8/9). Interacts with GBP7. Interacts with NOXO1. Forms a heterodimer with NOX3 and is essential for activity and cell membrane localization of NOX3. Interacts with NOX1.</text>
</comment>
<reference evidence="17" key="1">
    <citation type="submission" date="2025-08" db="UniProtKB">
        <authorList>
            <consortium name="RefSeq"/>
        </authorList>
    </citation>
    <scope>IDENTIFICATION</scope>
    <source>
        <tissue evidence="17">Muscle</tissue>
    </source>
</reference>
<comment type="similarity">
    <text evidence="2">Belongs to the p22phox family.</text>
</comment>
<organism evidence="16 17">
    <name type="scientific">Limulus polyphemus</name>
    <name type="common">Atlantic horseshoe crab</name>
    <dbReference type="NCBI Taxonomy" id="6850"/>
    <lineage>
        <taxon>Eukaryota</taxon>
        <taxon>Metazoa</taxon>
        <taxon>Ecdysozoa</taxon>
        <taxon>Arthropoda</taxon>
        <taxon>Chelicerata</taxon>
        <taxon>Merostomata</taxon>
        <taxon>Xiphosura</taxon>
        <taxon>Limulidae</taxon>
        <taxon>Limulus</taxon>
    </lineage>
</organism>
<dbReference type="InterPro" id="IPR007732">
    <property type="entry name" value="Cyt_b558_asu"/>
</dbReference>
<feature type="transmembrane region" description="Helical" evidence="15">
    <location>
        <begin position="87"/>
        <end position="106"/>
    </location>
</feature>
<dbReference type="GeneID" id="106463580"/>
<evidence type="ECO:0000256" key="14">
    <source>
        <dbReference type="ARBA" id="ARBA00050017"/>
    </source>
</evidence>
<name>A0ABM1ST61_LIMPO</name>
<protein>
    <recommendedName>
        <fullName evidence="3">Cytochrome b-245 light chain</fullName>
    </recommendedName>
    <alternativeName>
        <fullName evidence="11">Cytochrome b(558) alpha chain</fullName>
    </alternativeName>
    <alternativeName>
        <fullName evidence="10">Cytochrome b558 subunit alpha</fullName>
    </alternativeName>
    <alternativeName>
        <fullName evidence="13">Neutrophil cytochrome b 22 kDa polypeptide</fullName>
    </alternativeName>
    <alternativeName>
        <fullName evidence="12">Superoxide-generating NADPH oxidase light chain subunit</fullName>
    </alternativeName>
    <alternativeName>
        <fullName evidence="8">p22 phagocyte B-cytochrome</fullName>
    </alternativeName>
    <alternativeName>
        <fullName evidence="9">p22-phox</fullName>
    </alternativeName>
</protein>
<keyword evidence="6 15" id="KW-1133">Transmembrane helix</keyword>
<evidence type="ECO:0000256" key="10">
    <source>
        <dbReference type="ARBA" id="ARBA00031067"/>
    </source>
</evidence>
<evidence type="ECO:0000256" key="5">
    <source>
        <dbReference type="ARBA" id="ARBA00022692"/>
    </source>
</evidence>
<evidence type="ECO:0000256" key="1">
    <source>
        <dbReference type="ARBA" id="ARBA00004236"/>
    </source>
</evidence>
<evidence type="ECO:0000256" key="13">
    <source>
        <dbReference type="ARBA" id="ARBA00033347"/>
    </source>
</evidence>
<dbReference type="PANTHER" id="PTHR15168">
    <property type="entry name" value="CYTOCHROME B-245 LIGHT CHAIN"/>
    <property type="match status" value="1"/>
</dbReference>